<feature type="transmembrane region" description="Helical" evidence="2">
    <location>
        <begin position="62"/>
        <end position="82"/>
    </location>
</feature>
<feature type="region of interest" description="Disordered" evidence="1">
    <location>
        <begin position="1"/>
        <end position="56"/>
    </location>
</feature>
<evidence type="ECO:0000313" key="3">
    <source>
        <dbReference type="EMBL" id="QEX22688.1"/>
    </source>
</evidence>
<keyword evidence="2" id="KW-0472">Membrane</keyword>
<feature type="compositionally biased region" description="Basic and acidic residues" evidence="1">
    <location>
        <begin position="22"/>
        <end position="39"/>
    </location>
</feature>
<accession>A0A5J6MYA3</accession>
<keyword evidence="2" id="KW-0812">Transmembrane</keyword>
<dbReference type="AlphaFoldDB" id="A0A5J6MYA3"/>
<sequence>MTQENLMSDEDEDTDGFMPGREMSKDEPGAIAHDRKTGGHGEPVLSTEEARSGETSGHLRKILGISIAMVTIAFGILLAYWMNNG</sequence>
<protein>
    <submittedName>
        <fullName evidence="3">Uncharacterized protein</fullName>
    </submittedName>
</protein>
<dbReference type="EMBL" id="CP042582">
    <property type="protein sequence ID" value="QEX22688.1"/>
    <property type="molecule type" value="Genomic_DNA"/>
</dbReference>
<keyword evidence="4" id="KW-1185">Reference proteome</keyword>
<evidence type="ECO:0000256" key="2">
    <source>
        <dbReference type="SAM" id="Phobius"/>
    </source>
</evidence>
<evidence type="ECO:0000256" key="1">
    <source>
        <dbReference type="SAM" id="MobiDB-lite"/>
    </source>
</evidence>
<organism evidence="3 4">
    <name type="scientific">Hypericibacter adhaerens</name>
    <dbReference type="NCBI Taxonomy" id="2602016"/>
    <lineage>
        <taxon>Bacteria</taxon>
        <taxon>Pseudomonadati</taxon>
        <taxon>Pseudomonadota</taxon>
        <taxon>Alphaproteobacteria</taxon>
        <taxon>Rhodospirillales</taxon>
        <taxon>Dongiaceae</taxon>
        <taxon>Hypericibacter</taxon>
    </lineage>
</organism>
<keyword evidence="2" id="KW-1133">Transmembrane helix</keyword>
<dbReference type="Proteomes" id="UP000325797">
    <property type="component" value="Chromosome"/>
</dbReference>
<evidence type="ECO:0000313" key="4">
    <source>
        <dbReference type="Proteomes" id="UP000325797"/>
    </source>
</evidence>
<gene>
    <name evidence="3" type="ORF">FRZ61_26200</name>
</gene>
<proteinExistence type="predicted"/>
<reference evidence="3 4" key="1">
    <citation type="submission" date="2019-08" db="EMBL/GenBank/DDBJ databases">
        <title>Hyperibacter terrae gen. nov., sp. nov. and Hyperibacter viscosus sp. nov., two new members in the family Rhodospirillaceae isolated from the rhizosphere of Hypericum perforatum.</title>
        <authorList>
            <person name="Noviana Z."/>
        </authorList>
    </citation>
    <scope>NUCLEOTIDE SEQUENCE [LARGE SCALE GENOMIC DNA]</scope>
    <source>
        <strain evidence="3 4">R5959</strain>
    </source>
</reference>
<dbReference type="KEGG" id="hadh:FRZ61_26200"/>
<name>A0A5J6MYA3_9PROT</name>